<dbReference type="GO" id="GO:0004047">
    <property type="term" value="F:aminomethyltransferase activity"/>
    <property type="evidence" value="ECO:0007669"/>
    <property type="project" value="UniProtKB-EC"/>
</dbReference>
<protein>
    <recommendedName>
        <fullName evidence="2 7">Aminomethyltransferase</fullName>
        <ecNumber evidence="2 7">2.1.2.10</ecNumber>
    </recommendedName>
    <alternativeName>
        <fullName evidence="5 7">Glycine cleavage system T protein</fullName>
    </alternativeName>
</protein>
<dbReference type="Pfam" id="PF01571">
    <property type="entry name" value="GCV_T"/>
    <property type="match status" value="1"/>
</dbReference>
<dbReference type="Proteomes" id="UP001371305">
    <property type="component" value="Unassembled WGS sequence"/>
</dbReference>
<evidence type="ECO:0000256" key="5">
    <source>
        <dbReference type="ARBA" id="ARBA00031395"/>
    </source>
</evidence>
<comment type="caution">
    <text evidence="10">The sequence shown here is derived from an EMBL/GenBank/DDBJ whole genome shotgun (WGS) entry which is preliminary data.</text>
</comment>
<keyword evidence="3 7" id="KW-0032">Aminotransferase</keyword>
<dbReference type="PIRSF" id="PIRSF006487">
    <property type="entry name" value="GcvT"/>
    <property type="match status" value="1"/>
</dbReference>
<keyword evidence="11" id="KW-1185">Reference proteome</keyword>
<dbReference type="Pfam" id="PF08669">
    <property type="entry name" value="GCV_T_C"/>
    <property type="match status" value="1"/>
</dbReference>
<evidence type="ECO:0000259" key="8">
    <source>
        <dbReference type="Pfam" id="PF01571"/>
    </source>
</evidence>
<evidence type="ECO:0000313" key="10">
    <source>
        <dbReference type="EMBL" id="MEK7949407.1"/>
    </source>
</evidence>
<dbReference type="InterPro" id="IPR013977">
    <property type="entry name" value="GcvT_C"/>
</dbReference>
<reference evidence="10 11" key="1">
    <citation type="submission" date="2024-04" db="EMBL/GenBank/DDBJ databases">
        <title>Luteolibacter sp. isolated from soil.</title>
        <authorList>
            <person name="An J."/>
        </authorList>
    </citation>
    <scope>NUCLEOTIDE SEQUENCE [LARGE SCALE GENOMIC DNA]</scope>
    <source>
        <strain evidence="10 11">Y139</strain>
    </source>
</reference>
<dbReference type="EMBL" id="JBBUKT010000001">
    <property type="protein sequence ID" value="MEK7949407.1"/>
    <property type="molecule type" value="Genomic_DNA"/>
</dbReference>
<evidence type="ECO:0000256" key="7">
    <source>
        <dbReference type="HAMAP-Rule" id="MF_00259"/>
    </source>
</evidence>
<dbReference type="PANTHER" id="PTHR43757:SF2">
    <property type="entry name" value="AMINOMETHYLTRANSFERASE, MITOCHONDRIAL"/>
    <property type="match status" value="1"/>
</dbReference>
<evidence type="ECO:0000256" key="3">
    <source>
        <dbReference type="ARBA" id="ARBA00022576"/>
    </source>
</evidence>
<dbReference type="EC" id="2.1.2.10" evidence="2 7"/>
<evidence type="ECO:0000313" key="11">
    <source>
        <dbReference type="Proteomes" id="UP001371305"/>
    </source>
</evidence>
<comment type="catalytic activity">
    <reaction evidence="6 7">
        <text>N(6)-[(R)-S(8)-aminomethyldihydrolipoyl]-L-lysyl-[protein] + (6S)-5,6,7,8-tetrahydrofolate = N(6)-[(R)-dihydrolipoyl]-L-lysyl-[protein] + (6R)-5,10-methylene-5,6,7,8-tetrahydrofolate + NH4(+)</text>
        <dbReference type="Rhea" id="RHEA:16945"/>
        <dbReference type="Rhea" id="RHEA-COMP:10475"/>
        <dbReference type="Rhea" id="RHEA-COMP:10492"/>
        <dbReference type="ChEBI" id="CHEBI:15636"/>
        <dbReference type="ChEBI" id="CHEBI:28938"/>
        <dbReference type="ChEBI" id="CHEBI:57453"/>
        <dbReference type="ChEBI" id="CHEBI:83100"/>
        <dbReference type="ChEBI" id="CHEBI:83143"/>
        <dbReference type="EC" id="2.1.2.10"/>
    </reaction>
</comment>
<evidence type="ECO:0000259" key="9">
    <source>
        <dbReference type="Pfam" id="PF08669"/>
    </source>
</evidence>
<accession>A0ABU9ANZ0</accession>
<dbReference type="HAMAP" id="MF_00259">
    <property type="entry name" value="GcvT"/>
    <property type="match status" value="1"/>
</dbReference>
<dbReference type="RefSeq" id="WP_341402824.1">
    <property type="nucleotide sequence ID" value="NZ_JBBUKT010000001.1"/>
</dbReference>
<organism evidence="10 11">
    <name type="scientific">Luteolibacter soli</name>
    <dbReference type="NCBI Taxonomy" id="3135280"/>
    <lineage>
        <taxon>Bacteria</taxon>
        <taxon>Pseudomonadati</taxon>
        <taxon>Verrucomicrobiota</taxon>
        <taxon>Verrucomicrobiia</taxon>
        <taxon>Verrucomicrobiales</taxon>
        <taxon>Verrucomicrobiaceae</taxon>
        <taxon>Luteolibacter</taxon>
    </lineage>
</organism>
<dbReference type="InterPro" id="IPR006222">
    <property type="entry name" value="GCVT_N"/>
</dbReference>
<sequence length="364" mass="39246">MSTIQSTPLENLHVRLGARMVPFAGWNMPVQYTSIMDEHAAVRGAAGIFDISHMGQFLVSGPGALEWLNKMLANNVAKLGHGQGQYSFLLNEAGGVIDDLIVYRTGDSDFFLVVNASMIDEDFAWMAKHQPEDVELRNESALWAGMAVQGPESAAAFAKACPGQTLPPRNGIVRFPVEGGDAVVCRTGYTGEDGFEFFCPAEKGEAWFERFIESGAKACGLGARDTLRLEMCYPLNGSDLSPERTPIEAGLGFFVDLEKGDFIGRDTLANQKAEGLEQKLVALEYTDKGAPPRSHYPLEDAAGNVISELSSGVLSPSLGKGIAMAYVPSALSKLGTELFVDVRGRKFPAKVVKKPFYKPATAKA</sequence>
<keyword evidence="4 7" id="KW-0808">Transferase</keyword>
<evidence type="ECO:0000256" key="6">
    <source>
        <dbReference type="ARBA" id="ARBA00047665"/>
    </source>
</evidence>
<dbReference type="NCBIfam" id="NF001567">
    <property type="entry name" value="PRK00389.1"/>
    <property type="match status" value="1"/>
</dbReference>
<dbReference type="PANTHER" id="PTHR43757">
    <property type="entry name" value="AMINOMETHYLTRANSFERASE"/>
    <property type="match status" value="1"/>
</dbReference>
<feature type="domain" description="Aminomethyltransferase C-terminal" evidence="9">
    <location>
        <begin position="279"/>
        <end position="358"/>
    </location>
</feature>
<comment type="subunit">
    <text evidence="7">The glycine cleavage system is composed of four proteins: P, T, L and H.</text>
</comment>
<dbReference type="Gene3D" id="3.30.1360.120">
    <property type="entry name" value="Probable tRNA modification gtpase trme, domain 1"/>
    <property type="match status" value="1"/>
</dbReference>
<gene>
    <name evidence="7 10" type="primary">gcvT</name>
    <name evidence="10" type="ORF">WKV53_02810</name>
</gene>
<dbReference type="NCBIfam" id="TIGR00528">
    <property type="entry name" value="gcvT"/>
    <property type="match status" value="1"/>
</dbReference>
<dbReference type="InterPro" id="IPR022903">
    <property type="entry name" value="GcvT_bac"/>
</dbReference>
<evidence type="ECO:0000256" key="2">
    <source>
        <dbReference type="ARBA" id="ARBA00012616"/>
    </source>
</evidence>
<proteinExistence type="inferred from homology"/>
<dbReference type="SUPFAM" id="SSF103025">
    <property type="entry name" value="Folate-binding domain"/>
    <property type="match status" value="1"/>
</dbReference>
<name>A0ABU9ANZ0_9BACT</name>
<comment type="similarity">
    <text evidence="1 7">Belongs to the GcvT family.</text>
</comment>
<comment type="function">
    <text evidence="7">The glycine cleavage system catalyzes the degradation of glycine.</text>
</comment>
<dbReference type="InterPro" id="IPR006223">
    <property type="entry name" value="GcvT"/>
</dbReference>
<evidence type="ECO:0000256" key="1">
    <source>
        <dbReference type="ARBA" id="ARBA00008609"/>
    </source>
</evidence>
<dbReference type="SUPFAM" id="SSF101790">
    <property type="entry name" value="Aminomethyltransferase beta-barrel domain"/>
    <property type="match status" value="1"/>
</dbReference>
<evidence type="ECO:0000256" key="4">
    <source>
        <dbReference type="ARBA" id="ARBA00022679"/>
    </source>
</evidence>
<dbReference type="InterPro" id="IPR029043">
    <property type="entry name" value="GcvT/YgfZ_C"/>
</dbReference>
<dbReference type="InterPro" id="IPR028896">
    <property type="entry name" value="GcvT/YgfZ/DmdA"/>
</dbReference>
<feature type="domain" description="GCVT N-terminal" evidence="8">
    <location>
        <begin position="11"/>
        <end position="259"/>
    </location>
</feature>
<dbReference type="InterPro" id="IPR027266">
    <property type="entry name" value="TrmE/GcvT-like"/>
</dbReference>